<evidence type="ECO:0000256" key="2">
    <source>
        <dbReference type="ARBA" id="ARBA00007581"/>
    </source>
</evidence>
<evidence type="ECO:0000256" key="4">
    <source>
        <dbReference type="ARBA" id="ARBA00022833"/>
    </source>
</evidence>
<dbReference type="Gene3D" id="3.40.830.10">
    <property type="entry name" value="LigB-like"/>
    <property type="match status" value="1"/>
</dbReference>
<evidence type="ECO:0000259" key="6">
    <source>
        <dbReference type="Pfam" id="PF02900"/>
    </source>
</evidence>
<evidence type="ECO:0000256" key="5">
    <source>
        <dbReference type="ARBA" id="ARBA00023002"/>
    </source>
</evidence>
<dbReference type="AlphaFoldDB" id="A0A858BZ41"/>
<dbReference type="GO" id="GO:0008198">
    <property type="term" value="F:ferrous iron binding"/>
    <property type="evidence" value="ECO:0007669"/>
    <property type="project" value="InterPro"/>
</dbReference>
<dbReference type="Proteomes" id="UP000466848">
    <property type="component" value="Chromosome"/>
</dbReference>
<dbReference type="PANTHER" id="PTHR30096">
    <property type="entry name" value="4,5-DOPA DIOXYGENASE EXTRADIOL-LIKE PROTEIN"/>
    <property type="match status" value="1"/>
</dbReference>
<accession>A0A858BZ41</accession>
<sequence>MKKMPVLFVGHGSPMNAVEENEFVEEWRSLAQKMPRPKAILSVSAHWYTEGTRVMTSEAGETIYDMYGFPKELYDITYPAKGAPELAKNVMKLISREVLADNSWGLDHGTWSVLHRIYPQADIPVFQLSVDRYASAEEHYQIGQQLAVLREQGVLIFGSGNVVHNLARVDWSMERSGYPWAEEFDQYITENIRKQEDKALVGYEQAGRAADLAVPILDHYAPLLYVLGASDADDQLTIFNQACVLGSLSMTGYLFGAAV</sequence>
<comment type="cofactor">
    <cofactor evidence="1">
        <name>Zn(2+)</name>
        <dbReference type="ChEBI" id="CHEBI:29105"/>
    </cofactor>
</comment>
<dbReference type="CDD" id="cd07363">
    <property type="entry name" value="45_DOPA_Dioxygenase"/>
    <property type="match status" value="1"/>
</dbReference>
<dbReference type="PANTHER" id="PTHR30096:SF0">
    <property type="entry name" value="4,5-DOPA DIOXYGENASE EXTRADIOL-LIKE PROTEIN"/>
    <property type="match status" value="1"/>
</dbReference>
<keyword evidence="8" id="KW-1185">Reference proteome</keyword>
<dbReference type="RefSeq" id="WP_163066526.1">
    <property type="nucleotide sequence ID" value="NZ_CP048649.1"/>
</dbReference>
<comment type="similarity">
    <text evidence="2">Belongs to the DODA-type extradiol aromatic ring-opening dioxygenase family.</text>
</comment>
<keyword evidence="4" id="KW-0862">Zinc</keyword>
<reference evidence="7 8" key="1">
    <citation type="submission" date="2020-02" db="EMBL/GenBank/DDBJ databases">
        <authorList>
            <person name="Kim Y.B."/>
            <person name="Roh S.W."/>
        </authorList>
    </citation>
    <scope>NUCLEOTIDE SEQUENCE [LARGE SCALE GENOMIC DNA]</scope>
    <source>
        <strain evidence="7 8">DSM 103574</strain>
    </source>
</reference>
<dbReference type="EMBL" id="CP048649">
    <property type="protein sequence ID" value="QIB69346.1"/>
    <property type="molecule type" value="Genomic_DNA"/>
</dbReference>
<dbReference type="Pfam" id="PF02900">
    <property type="entry name" value="LigB"/>
    <property type="match status" value="1"/>
</dbReference>
<keyword evidence="3" id="KW-0479">Metal-binding</keyword>
<keyword evidence="7" id="KW-0223">Dioxygenase</keyword>
<evidence type="ECO:0000256" key="3">
    <source>
        <dbReference type="ARBA" id="ARBA00022723"/>
    </source>
</evidence>
<protein>
    <submittedName>
        <fullName evidence="7">4,5-DOPA dioxygenase extradiol</fullName>
        <ecNumber evidence="7">1.13.11.29</ecNumber>
    </submittedName>
</protein>
<feature type="domain" description="Extradiol ring-cleavage dioxygenase class III enzyme subunit B" evidence="6">
    <location>
        <begin position="19"/>
        <end position="233"/>
    </location>
</feature>
<dbReference type="EC" id="1.13.11.29" evidence="7"/>
<dbReference type="InterPro" id="IPR004183">
    <property type="entry name" value="Xdiol_dOase_suB"/>
</dbReference>
<dbReference type="GO" id="GO:0050297">
    <property type="term" value="F:stizolobate synthase activity"/>
    <property type="evidence" value="ECO:0007669"/>
    <property type="project" value="UniProtKB-EC"/>
</dbReference>
<dbReference type="GO" id="GO:0008270">
    <property type="term" value="F:zinc ion binding"/>
    <property type="evidence" value="ECO:0007669"/>
    <property type="project" value="InterPro"/>
</dbReference>
<proteinExistence type="inferred from homology"/>
<keyword evidence="5 7" id="KW-0560">Oxidoreductase</keyword>
<dbReference type="InterPro" id="IPR014436">
    <property type="entry name" value="Extradiol_dOase_DODA"/>
</dbReference>
<organism evidence="7 8">
    <name type="scientific">Aminipila butyrica</name>
    <dbReference type="NCBI Taxonomy" id="433296"/>
    <lineage>
        <taxon>Bacteria</taxon>
        <taxon>Bacillati</taxon>
        <taxon>Bacillota</taxon>
        <taxon>Clostridia</taxon>
        <taxon>Peptostreptococcales</taxon>
        <taxon>Anaerovoracaceae</taxon>
        <taxon>Aminipila</taxon>
    </lineage>
</organism>
<dbReference type="NCBIfam" id="NF007914">
    <property type="entry name" value="PRK10628.1"/>
    <property type="match status" value="1"/>
</dbReference>
<evidence type="ECO:0000313" key="7">
    <source>
        <dbReference type="EMBL" id="QIB69346.1"/>
    </source>
</evidence>
<evidence type="ECO:0000313" key="8">
    <source>
        <dbReference type="Proteomes" id="UP000466848"/>
    </source>
</evidence>
<evidence type="ECO:0000256" key="1">
    <source>
        <dbReference type="ARBA" id="ARBA00001947"/>
    </source>
</evidence>
<dbReference type="PIRSF" id="PIRSF006157">
    <property type="entry name" value="Doxgns_DODA"/>
    <property type="match status" value="1"/>
</dbReference>
<name>A0A858BZ41_9FIRM</name>
<dbReference type="SUPFAM" id="SSF53213">
    <property type="entry name" value="LigB-like"/>
    <property type="match status" value="1"/>
</dbReference>
<dbReference type="KEGG" id="abut:Ami103574_08415"/>
<gene>
    <name evidence="7" type="primary">ygiD</name>
    <name evidence="7" type="ORF">Ami103574_08415</name>
</gene>